<evidence type="ECO:0000313" key="7">
    <source>
        <dbReference type="EMBL" id="MBA0085915.1"/>
    </source>
</evidence>
<keyword evidence="8" id="KW-1185">Reference proteome</keyword>
<dbReference type="AlphaFoldDB" id="A0A7V8NRL0"/>
<dbReference type="Gene3D" id="3.30.950.10">
    <property type="entry name" value="Methyltransferase, Cobalt-precorrin-4 Transmethylase, Domain 2"/>
    <property type="match status" value="1"/>
</dbReference>
<dbReference type="Proteomes" id="UP000567293">
    <property type="component" value="Unassembled WGS sequence"/>
</dbReference>
<dbReference type="InterPro" id="IPR014777">
    <property type="entry name" value="4pyrrole_Mease_sub1"/>
</dbReference>
<feature type="non-terminal residue" evidence="7">
    <location>
        <position position="1"/>
    </location>
</feature>
<dbReference type="CDD" id="cd11648">
    <property type="entry name" value="RsmI"/>
    <property type="match status" value="1"/>
</dbReference>
<dbReference type="PANTHER" id="PTHR46111:SF1">
    <property type="entry name" value="RIBOSOMAL RNA SMALL SUBUNIT METHYLTRANSFERASE I"/>
    <property type="match status" value="1"/>
</dbReference>
<evidence type="ECO:0000256" key="2">
    <source>
        <dbReference type="ARBA" id="ARBA00022552"/>
    </source>
</evidence>
<organism evidence="7 8">
    <name type="scientific">Candidatus Acidiferrum panamense</name>
    <dbReference type="NCBI Taxonomy" id="2741543"/>
    <lineage>
        <taxon>Bacteria</taxon>
        <taxon>Pseudomonadati</taxon>
        <taxon>Acidobacteriota</taxon>
        <taxon>Terriglobia</taxon>
        <taxon>Candidatus Acidiferrales</taxon>
        <taxon>Candidatus Acidiferrum</taxon>
    </lineage>
</organism>
<evidence type="ECO:0000256" key="3">
    <source>
        <dbReference type="ARBA" id="ARBA00022603"/>
    </source>
</evidence>
<dbReference type="SUPFAM" id="SSF53790">
    <property type="entry name" value="Tetrapyrrole methylase"/>
    <property type="match status" value="1"/>
</dbReference>
<keyword evidence="4" id="KW-0808">Transferase</keyword>
<keyword evidence="2" id="KW-0698">rRNA processing</keyword>
<dbReference type="FunFam" id="3.30.950.10:FF:000002">
    <property type="entry name" value="Ribosomal RNA small subunit methyltransferase I"/>
    <property type="match status" value="1"/>
</dbReference>
<evidence type="ECO:0000256" key="4">
    <source>
        <dbReference type="ARBA" id="ARBA00022679"/>
    </source>
</evidence>
<dbReference type="Pfam" id="PF00590">
    <property type="entry name" value="TP_methylase"/>
    <property type="match status" value="1"/>
</dbReference>
<evidence type="ECO:0000256" key="5">
    <source>
        <dbReference type="ARBA" id="ARBA00022691"/>
    </source>
</evidence>
<keyword evidence="3 7" id="KW-0489">Methyltransferase</keyword>
<dbReference type="EMBL" id="JACDQQ010001263">
    <property type="protein sequence ID" value="MBA0085915.1"/>
    <property type="molecule type" value="Genomic_DNA"/>
</dbReference>
<proteinExistence type="predicted"/>
<protein>
    <submittedName>
        <fullName evidence="7">rRNA small subunit methyltransferase 1</fullName>
    </submittedName>
</protein>
<sequence>IALVSDAGMPLVADPGYRLVKAALELGISVQPVPGPSAIVAALAASGLATDAFHFGGFLPARAGPRARLLEGLAEEKATLVFFEAPHRIVEALEAIGQVLGPRPVVVARELTKVHEEFLRGTALQVRAQLASRGAIKGEITLLVGKATAPAADSTPVEEAVGDLVRAGTPRMDAIKQVARRRGLSKREVYDRLLKAL</sequence>
<dbReference type="InterPro" id="IPR035996">
    <property type="entry name" value="4pyrrol_Methylase_sf"/>
</dbReference>
<reference evidence="7" key="1">
    <citation type="submission" date="2020-06" db="EMBL/GenBank/DDBJ databases">
        <title>Legume-microbial interactions unlock mineral nutrients during tropical forest succession.</title>
        <authorList>
            <person name="Epihov D.Z."/>
        </authorList>
    </citation>
    <scope>NUCLEOTIDE SEQUENCE [LARGE SCALE GENOMIC DNA]</scope>
    <source>
        <strain evidence="7">Pan2503</strain>
    </source>
</reference>
<comment type="caution">
    <text evidence="7">The sequence shown here is derived from an EMBL/GenBank/DDBJ whole genome shotgun (WGS) entry which is preliminary data.</text>
</comment>
<dbReference type="InterPro" id="IPR008189">
    <property type="entry name" value="rRNA_ssu_MeTfrase_I"/>
</dbReference>
<evidence type="ECO:0000259" key="6">
    <source>
        <dbReference type="Pfam" id="PF00590"/>
    </source>
</evidence>
<keyword evidence="5" id="KW-0949">S-adenosyl-L-methionine</keyword>
<accession>A0A7V8NRL0</accession>
<dbReference type="InterPro" id="IPR014776">
    <property type="entry name" value="4pyrrole_Mease_sub2"/>
</dbReference>
<dbReference type="InterPro" id="IPR000878">
    <property type="entry name" value="4pyrrol_Mease"/>
</dbReference>
<evidence type="ECO:0000313" key="8">
    <source>
        <dbReference type="Proteomes" id="UP000567293"/>
    </source>
</evidence>
<dbReference type="PANTHER" id="PTHR46111">
    <property type="entry name" value="RIBOSOMAL RNA SMALL SUBUNIT METHYLTRANSFERASE I"/>
    <property type="match status" value="1"/>
</dbReference>
<gene>
    <name evidence="7" type="ORF">HRJ53_13030</name>
</gene>
<dbReference type="GO" id="GO:0008168">
    <property type="term" value="F:methyltransferase activity"/>
    <property type="evidence" value="ECO:0007669"/>
    <property type="project" value="UniProtKB-KW"/>
</dbReference>
<evidence type="ECO:0000256" key="1">
    <source>
        <dbReference type="ARBA" id="ARBA00022490"/>
    </source>
</evidence>
<dbReference type="GO" id="GO:0006364">
    <property type="term" value="P:rRNA processing"/>
    <property type="evidence" value="ECO:0007669"/>
    <property type="project" value="UniProtKB-KW"/>
</dbReference>
<feature type="domain" description="Tetrapyrrole methylase" evidence="6">
    <location>
        <begin position="2"/>
        <end position="123"/>
    </location>
</feature>
<keyword evidence="1" id="KW-0963">Cytoplasm</keyword>
<dbReference type="Gene3D" id="3.40.1010.10">
    <property type="entry name" value="Cobalt-precorrin-4 Transmethylase, Domain 1"/>
    <property type="match status" value="1"/>
</dbReference>
<name>A0A7V8NRL0_9BACT</name>
<dbReference type="GO" id="GO:0032259">
    <property type="term" value="P:methylation"/>
    <property type="evidence" value="ECO:0007669"/>
    <property type="project" value="UniProtKB-KW"/>
</dbReference>